<dbReference type="AlphaFoldDB" id="A0AA88D3T7"/>
<reference evidence="1" key="1">
    <citation type="submission" date="2023-07" db="EMBL/GenBank/DDBJ databases">
        <title>draft genome sequence of fig (Ficus carica).</title>
        <authorList>
            <person name="Takahashi T."/>
            <person name="Nishimura K."/>
        </authorList>
    </citation>
    <scope>NUCLEOTIDE SEQUENCE</scope>
</reference>
<protein>
    <submittedName>
        <fullName evidence="1">Uncharacterized protein</fullName>
    </submittedName>
</protein>
<dbReference type="Proteomes" id="UP001187192">
    <property type="component" value="Unassembled WGS sequence"/>
</dbReference>
<accession>A0AA88D3T7</accession>
<organism evidence="1 2">
    <name type="scientific">Ficus carica</name>
    <name type="common">Common fig</name>
    <dbReference type="NCBI Taxonomy" id="3494"/>
    <lineage>
        <taxon>Eukaryota</taxon>
        <taxon>Viridiplantae</taxon>
        <taxon>Streptophyta</taxon>
        <taxon>Embryophyta</taxon>
        <taxon>Tracheophyta</taxon>
        <taxon>Spermatophyta</taxon>
        <taxon>Magnoliopsida</taxon>
        <taxon>eudicotyledons</taxon>
        <taxon>Gunneridae</taxon>
        <taxon>Pentapetalae</taxon>
        <taxon>rosids</taxon>
        <taxon>fabids</taxon>
        <taxon>Rosales</taxon>
        <taxon>Moraceae</taxon>
        <taxon>Ficeae</taxon>
        <taxon>Ficus</taxon>
    </lineage>
</organism>
<comment type="caution">
    <text evidence="1">The sequence shown here is derived from an EMBL/GenBank/DDBJ whole genome shotgun (WGS) entry which is preliminary data.</text>
</comment>
<dbReference type="EMBL" id="BTGU01000019">
    <property type="protein sequence ID" value="GMN45023.1"/>
    <property type="molecule type" value="Genomic_DNA"/>
</dbReference>
<keyword evidence="2" id="KW-1185">Reference proteome</keyword>
<proteinExistence type="predicted"/>
<name>A0AA88D3T7_FICCA</name>
<sequence length="66" mass="7553">MATFVRWARGRVERRICKYCVVGEIGDATGWWGNDELRWGCNKVPARWRLARVAVVVVNNGLGVDY</sequence>
<evidence type="ECO:0000313" key="2">
    <source>
        <dbReference type="Proteomes" id="UP001187192"/>
    </source>
</evidence>
<evidence type="ECO:0000313" key="1">
    <source>
        <dbReference type="EMBL" id="GMN45023.1"/>
    </source>
</evidence>
<gene>
    <name evidence="1" type="ORF">TIFTF001_014212</name>
</gene>